<dbReference type="EMBL" id="JAMQOT010000003">
    <property type="protein sequence ID" value="MDF9745818.1"/>
    <property type="molecule type" value="Genomic_DNA"/>
</dbReference>
<comment type="caution">
    <text evidence="2">The sequence shown here is derived from an EMBL/GenBank/DDBJ whole genome shotgun (WGS) entry which is preliminary data.</text>
</comment>
<evidence type="ECO:0000313" key="3">
    <source>
        <dbReference type="Proteomes" id="UP001154061"/>
    </source>
</evidence>
<proteinExistence type="predicted"/>
<sequence length="25" mass="2923">MPKISRLSGCSDWIDLSFVERERTP</sequence>
<evidence type="ECO:0000313" key="2">
    <source>
        <dbReference type="EMBL" id="MDF9746737.1"/>
    </source>
</evidence>
<accession>A0A9Q4L352</accession>
<organism evidence="2 3">
    <name type="scientific">Natrinema salsiterrestre</name>
    <dbReference type="NCBI Taxonomy" id="2950540"/>
    <lineage>
        <taxon>Archaea</taxon>
        <taxon>Methanobacteriati</taxon>
        <taxon>Methanobacteriota</taxon>
        <taxon>Stenosarchaea group</taxon>
        <taxon>Halobacteria</taxon>
        <taxon>Halobacteriales</taxon>
        <taxon>Natrialbaceae</taxon>
        <taxon>Natrinema</taxon>
    </lineage>
</organism>
<dbReference type="AlphaFoldDB" id="A0A9Q4L352"/>
<gene>
    <name evidence="1" type="ORF">NDI89_09495</name>
    <name evidence="2" type="ORF">NDI89_14190</name>
</gene>
<reference evidence="2" key="1">
    <citation type="submission" date="2022-06" db="EMBL/GenBank/DDBJ databases">
        <title>Natrinema sp. a new haloarchaeum isolate from saline soil.</title>
        <authorList>
            <person name="Strakova D."/>
            <person name="Galisteo C."/>
            <person name="Sanchez-Porro C."/>
            <person name="Ventosa A."/>
        </authorList>
    </citation>
    <scope>NUCLEOTIDE SEQUENCE</scope>
    <source>
        <strain evidence="2">S1CR25-10</strain>
    </source>
</reference>
<name>A0A9Q4L352_9EURY</name>
<protein>
    <submittedName>
        <fullName evidence="2">IS6 family transposase</fullName>
    </submittedName>
</protein>
<keyword evidence="3" id="KW-1185">Reference proteome</keyword>
<evidence type="ECO:0000313" key="1">
    <source>
        <dbReference type="EMBL" id="MDF9745818.1"/>
    </source>
</evidence>
<dbReference type="EMBL" id="JAMQOT010000004">
    <property type="protein sequence ID" value="MDF9746737.1"/>
    <property type="molecule type" value="Genomic_DNA"/>
</dbReference>
<feature type="non-terminal residue" evidence="2">
    <location>
        <position position="25"/>
    </location>
</feature>
<dbReference type="Proteomes" id="UP001154061">
    <property type="component" value="Unassembled WGS sequence"/>
</dbReference>